<keyword evidence="3" id="KW-1185">Reference proteome</keyword>
<name>A0A9Q1M924_9SOLA</name>
<evidence type="ECO:0000256" key="1">
    <source>
        <dbReference type="SAM" id="MobiDB-lite"/>
    </source>
</evidence>
<sequence>MESHTILGFVVRRPKEVGPSTATPTTSTVVGPSARPRRRPRKETVAAEAPPKLRGTPKKESSALEGPPKPKGRPRRRENSHAPAVVPRRKTENPSTYPYKRAKTVDMRVFVAENGYTSLNHGMPSSRVLNLGDKQPIRQHIRFVDVTWDLGHQTRTEMRFKDKQCYIRSMFEEITREKMNKTTTRKGKEP</sequence>
<reference evidence="3" key="1">
    <citation type="journal article" date="2023" name="Proc. Natl. Acad. Sci. U.S.A.">
        <title>Genomic and structural basis for evolution of tropane alkaloid biosynthesis.</title>
        <authorList>
            <person name="Wanga Y.-J."/>
            <person name="Taina T."/>
            <person name="Yua J.-Y."/>
            <person name="Lia J."/>
            <person name="Xua B."/>
            <person name="Chenc J."/>
            <person name="D'Auriad J.C."/>
            <person name="Huanga J.-P."/>
            <person name="Huanga S.-X."/>
        </authorList>
    </citation>
    <scope>NUCLEOTIDE SEQUENCE [LARGE SCALE GENOMIC DNA]</scope>
    <source>
        <strain evidence="3">cv. KIB-2019</strain>
    </source>
</reference>
<dbReference type="EMBL" id="JAJAGQ010000009">
    <property type="protein sequence ID" value="KAJ8554359.1"/>
    <property type="molecule type" value="Genomic_DNA"/>
</dbReference>
<gene>
    <name evidence="2" type="ORF">K7X08_025037</name>
</gene>
<dbReference type="InterPro" id="IPR017956">
    <property type="entry name" value="AT_hook_DNA-bd_motif"/>
</dbReference>
<dbReference type="AlphaFoldDB" id="A0A9Q1M924"/>
<feature type="compositionally biased region" description="Low complexity" evidence="1">
    <location>
        <begin position="17"/>
        <end position="34"/>
    </location>
</feature>
<evidence type="ECO:0000313" key="2">
    <source>
        <dbReference type="EMBL" id="KAJ8554359.1"/>
    </source>
</evidence>
<evidence type="ECO:0000313" key="3">
    <source>
        <dbReference type="Proteomes" id="UP001152561"/>
    </source>
</evidence>
<comment type="caution">
    <text evidence="2">The sequence shown here is derived from an EMBL/GenBank/DDBJ whole genome shotgun (WGS) entry which is preliminary data.</text>
</comment>
<feature type="region of interest" description="Disordered" evidence="1">
    <location>
        <begin position="1"/>
        <end position="97"/>
    </location>
</feature>
<organism evidence="2 3">
    <name type="scientific">Anisodus acutangulus</name>
    <dbReference type="NCBI Taxonomy" id="402998"/>
    <lineage>
        <taxon>Eukaryota</taxon>
        <taxon>Viridiplantae</taxon>
        <taxon>Streptophyta</taxon>
        <taxon>Embryophyta</taxon>
        <taxon>Tracheophyta</taxon>
        <taxon>Spermatophyta</taxon>
        <taxon>Magnoliopsida</taxon>
        <taxon>eudicotyledons</taxon>
        <taxon>Gunneridae</taxon>
        <taxon>Pentapetalae</taxon>
        <taxon>asterids</taxon>
        <taxon>lamiids</taxon>
        <taxon>Solanales</taxon>
        <taxon>Solanaceae</taxon>
        <taxon>Solanoideae</taxon>
        <taxon>Hyoscyameae</taxon>
        <taxon>Anisodus</taxon>
    </lineage>
</organism>
<accession>A0A9Q1M924</accession>
<dbReference type="GO" id="GO:0003677">
    <property type="term" value="F:DNA binding"/>
    <property type="evidence" value="ECO:0007669"/>
    <property type="project" value="InterPro"/>
</dbReference>
<dbReference type="Proteomes" id="UP001152561">
    <property type="component" value="Unassembled WGS sequence"/>
</dbReference>
<dbReference type="OrthoDB" id="10693522at2759"/>
<dbReference type="PRINTS" id="PR00929">
    <property type="entry name" value="ATHOOK"/>
</dbReference>
<protein>
    <submittedName>
        <fullName evidence="2">Uncharacterized protein</fullName>
    </submittedName>
</protein>
<proteinExistence type="predicted"/>